<dbReference type="RefSeq" id="WP_124938177.1">
    <property type="nucleotide sequence ID" value="NZ_RJVQ01000007.1"/>
</dbReference>
<dbReference type="InterPro" id="IPR027266">
    <property type="entry name" value="TrmE/GcvT-like"/>
</dbReference>
<evidence type="ECO:0000313" key="1">
    <source>
        <dbReference type="EMBL" id="RQW62183.1"/>
    </source>
</evidence>
<gene>
    <name evidence="1" type="ORF">EES38_15825</name>
</gene>
<evidence type="ECO:0000313" key="2">
    <source>
        <dbReference type="Proteomes" id="UP000281112"/>
    </source>
</evidence>
<protein>
    <submittedName>
        <fullName evidence="1">Sarcosine oxidase subunit gamma</fullName>
    </submittedName>
</protein>
<keyword evidence="2" id="KW-1185">Reference proteome</keyword>
<proteinExistence type="predicted"/>
<comment type="caution">
    <text evidence="1">The sequence shown here is derived from an EMBL/GenBank/DDBJ whole genome shotgun (WGS) entry which is preliminary data.</text>
</comment>
<organism evidence="1 2">
    <name type="scientific">Vibrio viridaestus</name>
    <dbReference type="NCBI Taxonomy" id="2487322"/>
    <lineage>
        <taxon>Bacteria</taxon>
        <taxon>Pseudomonadati</taxon>
        <taxon>Pseudomonadota</taxon>
        <taxon>Gammaproteobacteria</taxon>
        <taxon>Vibrionales</taxon>
        <taxon>Vibrionaceae</taxon>
        <taxon>Vibrio</taxon>
    </lineage>
</organism>
<dbReference type="OrthoDB" id="9179874at2"/>
<name>A0A3N9TEP6_9VIBR</name>
<dbReference type="Gene3D" id="3.30.1360.120">
    <property type="entry name" value="Probable tRNA modification gtpase trme, domain 1"/>
    <property type="match status" value="1"/>
</dbReference>
<accession>A0A3N9TEP6</accession>
<sequence length="193" mass="21218">MEYFTIGAAPELRRSIISNVDSTSEGIKCLDATTYSRVGIRGEKAEVFLVDQNLPVPHAPNHALISGGFLVLRLSHKEFWIIDTSNSKQAILANLELIALNTKGLYRLYCQHSHTMMFIEGSAVAKMFAKLCAVDMSESSFPTGTIAQTSVARTNAIVVRTESGSKEQFVLLSDIASAQYLWEAIEDAASEYH</sequence>
<dbReference type="EMBL" id="RJVQ01000007">
    <property type="protein sequence ID" value="RQW62183.1"/>
    <property type="molecule type" value="Genomic_DNA"/>
</dbReference>
<dbReference type="Proteomes" id="UP000281112">
    <property type="component" value="Unassembled WGS sequence"/>
</dbReference>
<reference evidence="1 2" key="1">
    <citation type="submission" date="2018-11" db="EMBL/GenBank/DDBJ databases">
        <title>Vibrio LJC006 sp. nov., isolated from seawater during the bloom of the enteromorpha.</title>
        <authorList>
            <person name="Liang J."/>
        </authorList>
    </citation>
    <scope>NUCLEOTIDE SEQUENCE [LARGE SCALE GENOMIC DNA]</scope>
    <source>
        <strain evidence="1 2">LJC006</strain>
    </source>
</reference>
<dbReference type="AlphaFoldDB" id="A0A3N9TEP6"/>
<dbReference type="SUPFAM" id="SSF103025">
    <property type="entry name" value="Folate-binding domain"/>
    <property type="match status" value="1"/>
</dbReference>